<evidence type="ECO:0000313" key="2">
    <source>
        <dbReference type="Proteomes" id="UP000069902"/>
    </source>
</evidence>
<dbReference type="KEGG" id="pnl:PNK_1012"/>
<dbReference type="EMBL" id="LN879502">
    <property type="protein sequence ID" value="CUI16635.1"/>
    <property type="molecule type" value="Genomic_DNA"/>
</dbReference>
<dbReference type="AlphaFoldDB" id="A0A0U5K3E7"/>
<dbReference type="STRING" id="389348.PNK_1012"/>
<reference evidence="2" key="1">
    <citation type="submission" date="2015-09" db="EMBL/GenBank/DDBJ databases">
        <authorList>
            <person name="Bertelli C."/>
        </authorList>
    </citation>
    <scope>NUCLEOTIDE SEQUENCE [LARGE SCALE GENOMIC DNA]</scope>
    <source>
        <strain evidence="2">KNic</strain>
    </source>
</reference>
<sequence length="352" mass="40505">MNQIQGPSEQLGMITECIAQHKPLKVNRYGDTLAFKEVKHVRLDRFQVGNLVYLRIAHFISNNQDKLNANELNQLHQVLSKEISAIRADTGGIRGFFRYLFYQSDKSARLQQKEYLEGLRAIVENIIEVQGKEKQDFVEKKVGSFKDGKTEEKRLESDVIEARVLKEEDIEEKEGLGAKRLLDSDVVKIEQEIERLQKALVWVLKIKLDGLKGQCLNYAGAVKAFTNQNGDFFSDEEGKLFLSELQKHQEDLKAIPYYAKLSVEEGDIHTRKEISEKVKYMMERATSLHKQAKLLLPKLPKGTEERKNFVKLLTKFAEKLNQQQLIFKTPSSDAYINGMQQELGKLKKSLMD</sequence>
<protein>
    <submittedName>
        <fullName evidence="1">Uncharacterized protein</fullName>
    </submittedName>
</protein>
<evidence type="ECO:0000313" key="1">
    <source>
        <dbReference type="EMBL" id="CUI16635.1"/>
    </source>
</evidence>
<accession>A0A0U5K3E7</accession>
<keyword evidence="2" id="KW-1185">Reference proteome</keyword>
<dbReference type="Proteomes" id="UP000069902">
    <property type="component" value="Chromosome cPNK"/>
</dbReference>
<proteinExistence type="predicted"/>
<gene>
    <name evidence="1" type="ORF">PNK_1012</name>
</gene>
<dbReference type="PATRIC" id="fig|389348.3.peg.1114"/>
<name>A0A0U5K3E7_9BACT</name>
<organism evidence="1 2">
    <name type="scientific">Candidatus Protochlamydia naegleriophila</name>
    <dbReference type="NCBI Taxonomy" id="389348"/>
    <lineage>
        <taxon>Bacteria</taxon>
        <taxon>Pseudomonadati</taxon>
        <taxon>Chlamydiota</taxon>
        <taxon>Chlamydiia</taxon>
        <taxon>Parachlamydiales</taxon>
        <taxon>Parachlamydiaceae</taxon>
        <taxon>Candidatus Protochlamydia</taxon>
    </lineage>
</organism>
<dbReference type="RefSeq" id="WP_059060681.1">
    <property type="nucleotide sequence ID" value="NZ_LN879502.1"/>
</dbReference>
<dbReference type="InParanoid" id="A0A0U5K3E7"/>